<sequence>MEILPKLEVGNVNDPLEREADTIADRVMRMPAPSRELVGGPPPERAGAEPEAAAAAEDFKEEELTEARSHGAFAGAAALPGEPPLVVQRKCASCEVAEHEELRRSVADELLTRKCQTCEDEALRTCGECSVEGENEIHEEPGASWRGGEASSRFAQQLRSQVRMGGRPLPDQARSFLESRLGVELGHVRFHADTPAGLLASRINARAFTLRNNIFFAPGQMQPTTHSGMRLLAHEVAHTLQANGLTRPLDRLGGLRSASDETSASVHTKTISTMVEQSALRRSPDEEREDEDEESNARCGQSEAEKRELDKVDKNPNKLLKWVKRVDEEDLRFDRLRSLRARRARRVCLATACGRPEFVNVVDDEIKNKLACYDEAHHDDDELRGICSERLGAECAVGTPPPPVRKRKRLTEQAIGAQLHSRGLDSKPEDGAAYEMLDRQSVLVAELVRAKHRTEYALGQTRILKADYEAALAKSMETGKRPKLMLRSRTTQTSFEAAFGEFTLEKLDQLIETLRQVLRTMERGWNTDPSDDETFVPRIEGASDERVFEACKYNDDELDFLDCMSEVAFMSEEEIDDRVEQVQLEHAAEAGQVKEDPTTVSSVDKTSDSYCASAGGYHGMGRITVCVDSSDYANDLNRAEFGTTILHEYFHKVLDNFELDVYSASPLYRSVKYLQSAEHGALALRNPDSLAQFVLDGSKTGPGSQKTMPQAGRVPREDDCDVRTVMFSLGLAYEWLRLAEVNDAQMVAYHEMYPTNETKARADKAARRLEVVRPAMDKLSIAGDDSKDLLQSGGAVTMSNRPETIVVTRPPTIEVLVRSPGDYVTIRPAGSKLKVTVGPDFISKDLEDRVKLILAELKLKPGYIEELRTDASSDSEYQLIAGATLTGDCS</sequence>
<comment type="caution">
    <text evidence="3">The sequence shown here is derived from an EMBL/GenBank/DDBJ whole genome shotgun (WGS) entry which is preliminary data.</text>
</comment>
<gene>
    <name evidence="3" type="ORF">ENSA7_56550</name>
</gene>
<evidence type="ECO:0000259" key="2">
    <source>
        <dbReference type="Pfam" id="PF13699"/>
    </source>
</evidence>
<dbReference type="InterPro" id="IPR025295">
    <property type="entry name" value="eCIS_core_dom"/>
</dbReference>
<accession>A0A2S9YA45</accession>
<organism evidence="3 4">
    <name type="scientific">Enhygromyxa salina</name>
    <dbReference type="NCBI Taxonomy" id="215803"/>
    <lineage>
        <taxon>Bacteria</taxon>
        <taxon>Pseudomonadati</taxon>
        <taxon>Myxococcota</taxon>
        <taxon>Polyangia</taxon>
        <taxon>Nannocystales</taxon>
        <taxon>Nannocystaceae</taxon>
        <taxon>Enhygromyxa</taxon>
    </lineage>
</organism>
<protein>
    <recommendedName>
        <fullName evidence="2">eCIS core domain-containing protein</fullName>
    </recommendedName>
</protein>
<evidence type="ECO:0000256" key="1">
    <source>
        <dbReference type="SAM" id="MobiDB-lite"/>
    </source>
</evidence>
<dbReference type="EMBL" id="PVNL01000115">
    <property type="protein sequence ID" value="PRQ01988.1"/>
    <property type="molecule type" value="Genomic_DNA"/>
</dbReference>
<name>A0A2S9YA45_9BACT</name>
<evidence type="ECO:0000313" key="3">
    <source>
        <dbReference type="EMBL" id="PRQ01988.1"/>
    </source>
</evidence>
<dbReference type="AlphaFoldDB" id="A0A2S9YA45"/>
<reference evidence="3 4" key="1">
    <citation type="submission" date="2018-03" db="EMBL/GenBank/DDBJ databases">
        <title>Draft Genome Sequences of the Obligatory Marine Myxobacteria Enhygromyxa salina SWB007.</title>
        <authorList>
            <person name="Poehlein A."/>
            <person name="Moghaddam J.A."/>
            <person name="Harms H."/>
            <person name="Alanjari M."/>
            <person name="Koenig G.M."/>
            <person name="Daniel R."/>
            <person name="Schaeberle T.F."/>
        </authorList>
    </citation>
    <scope>NUCLEOTIDE SEQUENCE [LARGE SCALE GENOMIC DNA]</scope>
    <source>
        <strain evidence="3 4">SWB007</strain>
    </source>
</reference>
<evidence type="ECO:0000313" key="4">
    <source>
        <dbReference type="Proteomes" id="UP000238823"/>
    </source>
</evidence>
<feature type="region of interest" description="Disordered" evidence="1">
    <location>
        <begin position="31"/>
        <end position="56"/>
    </location>
</feature>
<feature type="compositionally biased region" description="Polar residues" evidence="1">
    <location>
        <begin position="260"/>
        <end position="276"/>
    </location>
</feature>
<proteinExistence type="predicted"/>
<feature type="domain" description="eCIS core" evidence="2">
    <location>
        <begin position="168"/>
        <end position="243"/>
    </location>
</feature>
<dbReference type="Pfam" id="PF13699">
    <property type="entry name" value="eCIS_core"/>
    <property type="match status" value="1"/>
</dbReference>
<dbReference type="Proteomes" id="UP000238823">
    <property type="component" value="Unassembled WGS sequence"/>
</dbReference>
<feature type="region of interest" description="Disordered" evidence="1">
    <location>
        <begin position="247"/>
        <end position="311"/>
    </location>
</feature>